<evidence type="ECO:0000313" key="2">
    <source>
        <dbReference type="EMBL" id="CAG8456279.1"/>
    </source>
</evidence>
<dbReference type="AlphaFoldDB" id="A0A9N8VIS0"/>
<accession>A0A9N8VIS0</accession>
<dbReference type="OrthoDB" id="422005at2759"/>
<comment type="caution">
    <text evidence="2">The sequence shown here is derived from an EMBL/GenBank/DDBJ whole genome shotgun (WGS) entry which is preliminary data.</text>
</comment>
<evidence type="ECO:0000256" key="1">
    <source>
        <dbReference type="SAM" id="MobiDB-lite"/>
    </source>
</evidence>
<gene>
    <name evidence="2" type="ORF">PBRASI_LOCUS333</name>
</gene>
<protein>
    <submittedName>
        <fullName evidence="2">3985_t:CDS:1</fullName>
    </submittedName>
</protein>
<proteinExistence type="predicted"/>
<organism evidence="2 3">
    <name type="scientific">Paraglomus brasilianum</name>
    <dbReference type="NCBI Taxonomy" id="144538"/>
    <lineage>
        <taxon>Eukaryota</taxon>
        <taxon>Fungi</taxon>
        <taxon>Fungi incertae sedis</taxon>
        <taxon>Mucoromycota</taxon>
        <taxon>Glomeromycotina</taxon>
        <taxon>Glomeromycetes</taxon>
        <taxon>Paraglomerales</taxon>
        <taxon>Paraglomeraceae</taxon>
        <taxon>Paraglomus</taxon>
    </lineage>
</organism>
<sequence>MIWMKVEFDIIKGPKGLQAAHVSGPNGRSVKGDPIAPRRPFSTLPLTQQSYHISPPFPSQAFPGQQANLYSQFAQYGYIPGGNNHGSVGPGYVQLIAPYCRNGHGVVNKGNSGGNNGNAGGNTGNTSGNAGKGNGQGHVQGYAQTEDAHGIITYRISAIDQNMNGMDNIGRMNGKGTNGIGPMSVNGDCISPRADTQNSMIFVAPNSGF</sequence>
<feature type="region of interest" description="Disordered" evidence="1">
    <location>
        <begin position="111"/>
        <end position="136"/>
    </location>
</feature>
<evidence type="ECO:0000313" key="3">
    <source>
        <dbReference type="Proteomes" id="UP000789739"/>
    </source>
</evidence>
<name>A0A9N8VIS0_9GLOM</name>
<keyword evidence="3" id="KW-1185">Reference proteome</keyword>
<dbReference type="EMBL" id="CAJVPI010000015">
    <property type="protein sequence ID" value="CAG8456279.1"/>
    <property type="molecule type" value="Genomic_DNA"/>
</dbReference>
<reference evidence="2" key="1">
    <citation type="submission" date="2021-06" db="EMBL/GenBank/DDBJ databases">
        <authorList>
            <person name="Kallberg Y."/>
            <person name="Tangrot J."/>
            <person name="Rosling A."/>
        </authorList>
    </citation>
    <scope>NUCLEOTIDE SEQUENCE</scope>
    <source>
        <strain evidence="2">BR232B</strain>
    </source>
</reference>
<feature type="compositionally biased region" description="Gly residues" evidence="1">
    <location>
        <begin position="111"/>
        <end position="123"/>
    </location>
</feature>
<dbReference type="Proteomes" id="UP000789739">
    <property type="component" value="Unassembled WGS sequence"/>
</dbReference>